<organism evidence="1 2">
    <name type="scientific">Eretmocerus hayati</name>
    <dbReference type="NCBI Taxonomy" id="131215"/>
    <lineage>
        <taxon>Eukaryota</taxon>
        <taxon>Metazoa</taxon>
        <taxon>Ecdysozoa</taxon>
        <taxon>Arthropoda</taxon>
        <taxon>Hexapoda</taxon>
        <taxon>Insecta</taxon>
        <taxon>Pterygota</taxon>
        <taxon>Neoptera</taxon>
        <taxon>Endopterygota</taxon>
        <taxon>Hymenoptera</taxon>
        <taxon>Apocrita</taxon>
        <taxon>Proctotrupomorpha</taxon>
        <taxon>Chalcidoidea</taxon>
        <taxon>Aphelinidae</taxon>
        <taxon>Aphelininae</taxon>
        <taxon>Eretmocerus</taxon>
    </lineage>
</organism>
<protein>
    <submittedName>
        <fullName evidence="1">Uncharacterized protein</fullName>
    </submittedName>
</protein>
<evidence type="ECO:0000313" key="1">
    <source>
        <dbReference type="EMBL" id="KAJ8675117.1"/>
    </source>
</evidence>
<comment type="caution">
    <text evidence="1">The sequence shown here is derived from an EMBL/GenBank/DDBJ whole genome shotgun (WGS) entry which is preliminary data.</text>
</comment>
<accession>A0ACC2NY37</accession>
<keyword evidence="2" id="KW-1185">Reference proteome</keyword>
<sequence>MSSSSSLDCLELCRLCLEKERVSVPIFENEGDVRQIFLKITACLPVKVSRDDKLPKKICDDCLYKVELFYQFWNTTANAEKQLLQWLGEVGGLEDGVPEVLVSNVMKQEQASDSRLEGRVVQVGGQNSVDMGMIENMTIITMPVDGEQQFASVPMDTSGTVTVQAVASSSASANDQSQTSVSHLADEVEDDDDDDDDDGCDNEGMPVKEENEEDQSDRVLDQSSFVTIPCDEAGPSGLQQKIADISNMSLQPTEVNDPKTGKSSAAVDDPETKDKYEEAEAVDSDGGPEDIEIKHHLNEEHSIEDVSGDGEDYFDESGIRIASVASMRTDCEDQQFQSETDEPMKSEADDDDDEVNVNDIRDHGPIRNLLVKLESGAFRNLYQCNRCDHVFPSVRQCVKHMQVEHPQSRKYRLAYRCKSCQKLFKTKIGCENHIASKHKRREFKCKYCDFTTFSRNYIKKHEKNHADDFNLRCDECGKGFASKIVLERHCISHTGAKPFSCDICKACYADKRSLTLHMTIHAPEGRQKKYTCDVCDYSSFWKNAVKTHMKVHTGAKVICDECGTPVASNYYLKIHKRIHSDEKPFSCDVCSKGFRQMKNLVVHQRTHTKVKPYKCNVCGKCFSQNVWLKKHKPKRERTRIPSILQRKPKPKLSKDVKQIINTNAAPSVNSDVRINILGTINNHQVIIYHPPENSINRATDNSIVIVSSDEEDTNTGDFRLEFHSGDEEVIHRDEGEDQLNEEVIETESPTVNMIAYECDSCHENFPDSSSLIIHKTERSIARTRAALREPIAIHTCKMCRARFTSKPNYIRHINNCGLVDMNALPESCKQIRKPRIIYPKKEKKTNETDGQRETSEKIHFEGENQIAPCTQCNKVFKKDKYLKVHMIAAHGELLVCQICGEKFNSSNKLRKHITSIHDELNEPCTTCGKVFYSRQSLKVHMAAHKRDTKLLPCNQCDRSFRHESYLQKHIQSFHVENKGRKTYHCEECGYESVYKACFREHMAKHTGEDQVTCDICSKKMRKGYMKLHMRIHSGERPEICEYCGKGFAARKYLKKHIVVHTGEKPHTCHVCGCELSDPSPPLPILQAPDLLEDHQQLEPAPPTDQEFHELKSLPPITTILPVIKDPSDYECPYCSKRFKTKILYDGHLVSHSDARPYQCEYCKKCFKRSNTLAVHRRIHSRDKSHVCDVCGRGFVQASQLKTHQRRHYEKYSRFCNVCGKGFFTNAELHGHMNIKHGAQEHVCNICSKQMPNAHTLKRHMKSHEPGYQPIKHHCEICGKTFAFKNSLVAHVKAHNGDNKHECHICHKQVSSRSSLQDHLRLHTSEKELVCDVCGKAFHKKTTLVVHRRIHTGEKPYSCDICGKAFNQHSTLVIHKRYHTGHRPYECEKCEKSFVSRALLNAHSKVHKRFTLSPKELGLDDDNFNNGQMMLVMDKSIDRSIDECLDSQGLENCFDSHSLDSESLGDFLRKCPDPGHCR</sequence>
<reference evidence="1" key="1">
    <citation type="submission" date="2023-04" db="EMBL/GenBank/DDBJ databases">
        <title>A chromosome-level genome assembly of the parasitoid wasp Eretmocerus hayati.</title>
        <authorList>
            <person name="Zhong Y."/>
            <person name="Liu S."/>
            <person name="Liu Y."/>
        </authorList>
    </citation>
    <scope>NUCLEOTIDE SEQUENCE</scope>
    <source>
        <strain evidence="1">ZJU_SS_LIU_2023</strain>
    </source>
</reference>
<name>A0ACC2NY37_9HYME</name>
<evidence type="ECO:0000313" key="2">
    <source>
        <dbReference type="Proteomes" id="UP001239111"/>
    </source>
</evidence>
<gene>
    <name evidence="1" type="ORF">QAD02_010903</name>
</gene>
<proteinExistence type="predicted"/>
<dbReference type="Proteomes" id="UP001239111">
    <property type="component" value="Chromosome 2"/>
</dbReference>
<dbReference type="EMBL" id="CM056742">
    <property type="protein sequence ID" value="KAJ8675117.1"/>
    <property type="molecule type" value="Genomic_DNA"/>
</dbReference>